<dbReference type="GO" id="GO:0003676">
    <property type="term" value="F:nucleic acid binding"/>
    <property type="evidence" value="ECO:0007669"/>
    <property type="project" value="InterPro"/>
</dbReference>
<dbReference type="AlphaFoldDB" id="A0A5B8FHS5"/>
<proteinExistence type="predicted"/>
<keyword evidence="2" id="KW-0540">Nuclease</keyword>
<dbReference type="CDD" id="cd00085">
    <property type="entry name" value="HNHc"/>
    <property type="match status" value="1"/>
</dbReference>
<dbReference type="KEGG" id="ppru:FDP22_12550"/>
<accession>A0A5B8FHS5</accession>
<keyword evidence="2" id="KW-0255">Endonuclease</keyword>
<organism evidence="2 3">
    <name type="scientific">Paroceanicella profunda</name>
    <dbReference type="NCBI Taxonomy" id="2579971"/>
    <lineage>
        <taxon>Bacteria</taxon>
        <taxon>Pseudomonadati</taxon>
        <taxon>Pseudomonadota</taxon>
        <taxon>Alphaproteobacteria</taxon>
        <taxon>Rhodobacterales</taxon>
        <taxon>Paracoccaceae</taxon>
        <taxon>Paroceanicella</taxon>
    </lineage>
</organism>
<evidence type="ECO:0000313" key="3">
    <source>
        <dbReference type="Proteomes" id="UP000305888"/>
    </source>
</evidence>
<protein>
    <submittedName>
        <fullName evidence="2">HNH endonuclease</fullName>
    </submittedName>
</protein>
<dbReference type="GO" id="GO:0008270">
    <property type="term" value="F:zinc ion binding"/>
    <property type="evidence" value="ECO:0007669"/>
    <property type="project" value="InterPro"/>
</dbReference>
<keyword evidence="2" id="KW-0378">Hydrolase</keyword>
<dbReference type="OrthoDB" id="5292295at2"/>
<feature type="domain" description="HNH nuclease" evidence="1">
    <location>
        <begin position="49"/>
        <end position="102"/>
    </location>
</feature>
<evidence type="ECO:0000313" key="2">
    <source>
        <dbReference type="EMBL" id="QDL92537.1"/>
    </source>
</evidence>
<dbReference type="EMBL" id="CP040818">
    <property type="protein sequence ID" value="QDL92537.1"/>
    <property type="molecule type" value="Genomic_DNA"/>
</dbReference>
<reference evidence="2 3" key="1">
    <citation type="submission" date="2019-06" db="EMBL/GenBank/DDBJ databases">
        <title>Genome sequence of Rhodobacteraceae bacterium D4M1.</title>
        <authorList>
            <person name="Cao J."/>
        </authorList>
    </citation>
    <scope>NUCLEOTIDE SEQUENCE [LARGE SCALE GENOMIC DNA]</scope>
    <source>
        <strain evidence="2 3">D4M1</strain>
    </source>
</reference>
<sequence length="122" mass="14059">MARLRMFRVRSGIAKPPPPERTPAPAAPSARWDRLYDLRIWRRKPDGLRWSCLVAAQFTCAMCGRVDASHRMVADHITPHRGNMDLFTDAENLQCLCAECHSGEKARREVEERERSGGLNWW</sequence>
<dbReference type="GO" id="GO:0004519">
    <property type="term" value="F:endonuclease activity"/>
    <property type="evidence" value="ECO:0007669"/>
    <property type="project" value="UniProtKB-KW"/>
</dbReference>
<gene>
    <name evidence="2" type="ORF">FDP22_12550</name>
</gene>
<dbReference type="RefSeq" id="WP_138579648.1">
    <property type="nucleotide sequence ID" value="NZ_CP040818.1"/>
</dbReference>
<name>A0A5B8FHS5_9RHOB</name>
<dbReference type="Gene3D" id="1.10.30.50">
    <property type="match status" value="1"/>
</dbReference>
<dbReference type="InterPro" id="IPR002711">
    <property type="entry name" value="HNH"/>
</dbReference>
<dbReference type="Pfam" id="PF01844">
    <property type="entry name" value="HNH"/>
    <property type="match status" value="1"/>
</dbReference>
<evidence type="ECO:0000259" key="1">
    <source>
        <dbReference type="SMART" id="SM00507"/>
    </source>
</evidence>
<dbReference type="InterPro" id="IPR003615">
    <property type="entry name" value="HNH_nuc"/>
</dbReference>
<dbReference type="Proteomes" id="UP000305888">
    <property type="component" value="Chromosome"/>
</dbReference>
<dbReference type="SMART" id="SM00507">
    <property type="entry name" value="HNHc"/>
    <property type="match status" value="1"/>
</dbReference>
<keyword evidence="3" id="KW-1185">Reference proteome</keyword>